<dbReference type="EMBL" id="VAUP01000022">
    <property type="protein sequence ID" value="TLX43046.1"/>
    <property type="molecule type" value="Genomic_DNA"/>
</dbReference>
<dbReference type="SUPFAM" id="SSF160582">
    <property type="entry name" value="MbtH-like"/>
    <property type="match status" value="1"/>
</dbReference>
<comment type="caution">
    <text evidence="2">The sequence shown here is derived from an EMBL/GenBank/DDBJ whole genome shotgun (WGS) entry which is preliminary data.</text>
</comment>
<evidence type="ECO:0000313" key="3">
    <source>
        <dbReference type="Proteomes" id="UP000305131"/>
    </source>
</evidence>
<dbReference type="Pfam" id="PF03621">
    <property type="entry name" value="MbtH"/>
    <property type="match status" value="1"/>
</dbReference>
<dbReference type="AlphaFoldDB" id="A0A6C1KS78"/>
<dbReference type="GO" id="GO:0019290">
    <property type="term" value="P:siderophore biosynthetic process"/>
    <property type="evidence" value="ECO:0007669"/>
    <property type="project" value="TreeGrafter"/>
</dbReference>
<protein>
    <submittedName>
        <fullName evidence="2">MbtH family NRPS accessory protein</fullName>
    </submittedName>
</protein>
<dbReference type="InterPro" id="IPR037407">
    <property type="entry name" value="MLP_fam"/>
</dbReference>
<reference evidence="2 3" key="1">
    <citation type="submission" date="2019-05" db="EMBL/GenBank/DDBJ databases">
        <authorList>
            <person name="Zhou X."/>
        </authorList>
    </citation>
    <scope>NUCLEOTIDE SEQUENCE [LARGE SCALE GENOMIC DNA]</scope>
    <source>
        <strain evidence="2 3">DSM 432</strain>
    </source>
</reference>
<name>A0A6C1KS78_XANAU</name>
<evidence type="ECO:0000259" key="1">
    <source>
        <dbReference type="SMART" id="SM00923"/>
    </source>
</evidence>
<dbReference type="GO" id="GO:0005829">
    <property type="term" value="C:cytosol"/>
    <property type="evidence" value="ECO:0007669"/>
    <property type="project" value="TreeGrafter"/>
</dbReference>
<dbReference type="RefSeq" id="WP_138399402.1">
    <property type="nucleotide sequence ID" value="NZ_JBAFVI010000002.1"/>
</dbReference>
<dbReference type="SMART" id="SM00923">
    <property type="entry name" value="MbtH"/>
    <property type="match status" value="1"/>
</dbReference>
<evidence type="ECO:0000313" key="2">
    <source>
        <dbReference type="EMBL" id="TLX43046.1"/>
    </source>
</evidence>
<sequence>MAFDDENAVFRVVRNDEDMHSIWPLHRPVPAGWSDAGFTGTKTACLEHVERVWTDMRPLSLRRAMDGEMAADTDGNGAAR</sequence>
<dbReference type="InterPro" id="IPR038020">
    <property type="entry name" value="MbtH-like_sf"/>
</dbReference>
<dbReference type="PANTHER" id="PTHR38444">
    <property type="entry name" value="ENTEROBACTIN BIOSYNTHESIS PROTEIN YBDZ"/>
    <property type="match status" value="1"/>
</dbReference>
<feature type="domain" description="MbtH-like" evidence="1">
    <location>
        <begin position="1"/>
        <end position="51"/>
    </location>
</feature>
<proteinExistence type="predicted"/>
<dbReference type="Gene3D" id="3.90.820.10">
    <property type="entry name" value="Structural Genomics, Unknown Function 30-nov-00 1gh9 Mol_id"/>
    <property type="match status" value="1"/>
</dbReference>
<organism evidence="2 3">
    <name type="scientific">Xanthobacter autotrophicus</name>
    <dbReference type="NCBI Taxonomy" id="280"/>
    <lineage>
        <taxon>Bacteria</taxon>
        <taxon>Pseudomonadati</taxon>
        <taxon>Pseudomonadota</taxon>
        <taxon>Alphaproteobacteria</taxon>
        <taxon>Hyphomicrobiales</taxon>
        <taxon>Xanthobacteraceae</taxon>
        <taxon>Xanthobacter</taxon>
    </lineage>
</organism>
<dbReference type="InterPro" id="IPR005153">
    <property type="entry name" value="MbtH-like_dom"/>
</dbReference>
<dbReference type="Proteomes" id="UP000305131">
    <property type="component" value="Unassembled WGS sequence"/>
</dbReference>
<gene>
    <name evidence="2" type="ORF">FBQ73_10375</name>
</gene>
<accession>A0A6C1KS78</accession>
<dbReference type="GeneID" id="95773857"/>
<dbReference type="OrthoDB" id="7584480at2"/>
<dbReference type="PANTHER" id="PTHR38444:SF1">
    <property type="entry name" value="ENTEROBACTIN BIOSYNTHESIS PROTEIN YBDZ"/>
    <property type="match status" value="1"/>
</dbReference>